<evidence type="ECO:0000256" key="9">
    <source>
        <dbReference type="ARBA" id="ARBA00023212"/>
    </source>
</evidence>
<evidence type="ECO:0000256" key="2">
    <source>
        <dbReference type="ARBA" id="ARBA00022448"/>
    </source>
</evidence>
<dbReference type="OrthoDB" id="27603at2759"/>
<evidence type="ECO:0008006" key="13">
    <source>
        <dbReference type="Google" id="ProtNLM"/>
    </source>
</evidence>
<evidence type="ECO:0000256" key="8">
    <source>
        <dbReference type="ARBA" id="ARBA00023175"/>
    </source>
</evidence>
<keyword evidence="6" id="KW-0067">ATP-binding</keyword>
<keyword evidence="5" id="KW-0547">Nucleotide-binding</keyword>
<dbReference type="InterPro" id="IPR008467">
    <property type="entry name" value="Dynein1_light_intermed_chain"/>
</dbReference>
<comment type="subcellular location">
    <subcellularLocation>
        <location evidence="1">Cytoplasm</location>
        <location evidence="1">Cytoskeleton</location>
    </subcellularLocation>
</comment>
<dbReference type="VEuPathDB" id="PlasmoDB:C922_01500"/>
<evidence type="ECO:0000256" key="7">
    <source>
        <dbReference type="ARBA" id="ARBA00023017"/>
    </source>
</evidence>
<reference evidence="11 12" key="1">
    <citation type="submission" date="2013-02" db="EMBL/GenBank/DDBJ databases">
        <title>The Genome Sequence of Plasmodium inui San Antonio 1.</title>
        <authorList>
            <consortium name="The Broad Institute Genome Sequencing Platform"/>
            <consortium name="The Broad Institute Genome Sequencing Center for Infectious Disease"/>
            <person name="Neafsey D."/>
            <person name="Cheeseman I."/>
            <person name="Volkman S."/>
            <person name="Adams J."/>
            <person name="Walker B."/>
            <person name="Young S.K."/>
            <person name="Zeng Q."/>
            <person name="Gargeya S."/>
            <person name="Fitzgerald M."/>
            <person name="Haas B."/>
            <person name="Abouelleil A."/>
            <person name="Alvarado L."/>
            <person name="Arachchi H.M."/>
            <person name="Berlin A.M."/>
            <person name="Chapman S.B."/>
            <person name="Dewar J."/>
            <person name="Goldberg J."/>
            <person name="Griggs A."/>
            <person name="Gujja S."/>
            <person name="Hansen M."/>
            <person name="Howarth C."/>
            <person name="Imamovic A."/>
            <person name="Larimer J."/>
            <person name="McCowan C."/>
            <person name="Murphy C."/>
            <person name="Neiman D."/>
            <person name="Pearson M."/>
            <person name="Priest M."/>
            <person name="Roberts A."/>
            <person name="Saif S."/>
            <person name="Shea T."/>
            <person name="Sisk P."/>
            <person name="Sykes S."/>
            <person name="Wortman J."/>
            <person name="Nusbaum C."/>
            <person name="Birren B."/>
        </authorList>
    </citation>
    <scope>NUCLEOTIDE SEQUENCE [LARGE SCALE GENOMIC DNA]</scope>
    <source>
        <strain evidence="11 12">San Antonio 1</strain>
    </source>
</reference>
<feature type="compositionally biased region" description="Basic and acidic residues" evidence="10">
    <location>
        <begin position="130"/>
        <end position="151"/>
    </location>
</feature>
<organism evidence="11 12">
    <name type="scientific">Plasmodium inui San Antonio 1</name>
    <dbReference type="NCBI Taxonomy" id="1237626"/>
    <lineage>
        <taxon>Eukaryota</taxon>
        <taxon>Sar</taxon>
        <taxon>Alveolata</taxon>
        <taxon>Apicomplexa</taxon>
        <taxon>Aconoidasida</taxon>
        <taxon>Haemosporida</taxon>
        <taxon>Plasmodiidae</taxon>
        <taxon>Plasmodium</taxon>
        <taxon>Plasmodium (Plasmodium)</taxon>
    </lineage>
</organism>
<evidence type="ECO:0000313" key="11">
    <source>
        <dbReference type="EMBL" id="EUD67888.1"/>
    </source>
</evidence>
<dbReference type="AlphaFoldDB" id="W7A9E1"/>
<evidence type="ECO:0000256" key="4">
    <source>
        <dbReference type="ARBA" id="ARBA00022701"/>
    </source>
</evidence>
<dbReference type="Pfam" id="PF05783">
    <property type="entry name" value="DLIC"/>
    <property type="match status" value="2"/>
</dbReference>
<keyword evidence="8" id="KW-0505">Motor protein</keyword>
<feature type="compositionally biased region" description="Low complexity" evidence="10">
    <location>
        <begin position="817"/>
        <end position="827"/>
    </location>
</feature>
<dbReference type="GeneID" id="20036774"/>
<evidence type="ECO:0000256" key="10">
    <source>
        <dbReference type="SAM" id="MobiDB-lite"/>
    </source>
</evidence>
<sequence length="870" mass="96479">MNRENKNSSNTSMSILKKSNTAKAGGLKANAKFRDTYKEKWSAKSAKDNGITSRKSRVNLMKVAASGKVNEEESGVVLKKKMDDDKKKMEKNGVNGKYNPGKEKSYRKVYDEKKNVEDEQGAGSSELSGEEEKSKAANNDGEQKDTREISVTRRLSKFSQAARNEGVSPEMGNMAVGKKQAGKEAFEGEDEAAAENEDADENEDESAAKNEDADENEDESAPKNEDADENEDESAPKNEDADENEDESAPKNEDADENEDESAPKNEDADEGPCPLSHKFSEQLTEGYQQNGNRGVDEDALNNGETDESGSENSNLEISYDADAASAVSVVASVDSVDAVEESQADKGEHKDEDVGQEKKSIYQNILKKLNMQENEELESSHIIILGNKDVGKSSLVKSLQEISLQGDKNDGEVLYQNGGGVLPLDYACLSVKNLEENKKSNEVKGSSHVWILQHSSYVSSLIKNLKKFSDIKKVVILICTDLYKPYNIMSDINQWIDMLYVIFEHLHSDYNIEVLRELKESLQSYVYNYKRDAFEKKKQGRKCQVGVNPRNGTIVGESQPLMEDLTAEGQVQLRTSSANSEGNKFNVERDGLIKINMSFPILFVICKSDGYEILNNRTYQGYIDVIIAYLRNLAVNYQAAIIFCNTANNKEAKNVKLLYRYIMHRIYNFPFSDNAILDDYERVFVPSGYDDEGLINQSIQNTFVQNFNKPYDSIIVKPITNKSIVEHSHNIVSDSYFNDFLASLAPQVESNGASGADKDGDDNNGDGGENICHGTRDGARDDIRHGARDNNVNCTDAGVDKIKIDVTLNEATAPINNGSNNQNSANKEQNDKSLHSFFQSLLAKGRSKSPSAPSITPHALDKKKNVNLQ</sequence>
<dbReference type="GO" id="GO:0045504">
    <property type="term" value="F:dynein heavy chain binding"/>
    <property type="evidence" value="ECO:0007669"/>
    <property type="project" value="TreeGrafter"/>
</dbReference>
<feature type="region of interest" description="Disordered" evidence="10">
    <location>
        <begin position="1"/>
        <end position="314"/>
    </location>
</feature>
<feature type="region of interest" description="Disordered" evidence="10">
    <location>
        <begin position="752"/>
        <end position="795"/>
    </location>
</feature>
<evidence type="ECO:0000256" key="6">
    <source>
        <dbReference type="ARBA" id="ARBA00022840"/>
    </source>
</evidence>
<dbReference type="GO" id="GO:0000226">
    <property type="term" value="P:microtubule cytoskeleton organization"/>
    <property type="evidence" value="ECO:0007669"/>
    <property type="project" value="TreeGrafter"/>
</dbReference>
<keyword evidence="2" id="KW-0813">Transport</keyword>
<dbReference type="GO" id="GO:0005524">
    <property type="term" value="F:ATP binding"/>
    <property type="evidence" value="ECO:0007669"/>
    <property type="project" value="UniProtKB-KW"/>
</dbReference>
<keyword evidence="7" id="KW-0243">Dynein</keyword>
<dbReference type="EMBL" id="KI965464">
    <property type="protein sequence ID" value="EUD67888.1"/>
    <property type="molecule type" value="Genomic_DNA"/>
</dbReference>
<name>W7A9E1_9APIC</name>
<feature type="compositionally biased region" description="Acidic residues" evidence="10">
    <location>
        <begin position="187"/>
        <end position="205"/>
    </location>
</feature>
<feature type="region of interest" description="Disordered" evidence="10">
    <location>
        <begin position="813"/>
        <end position="870"/>
    </location>
</feature>
<proteinExistence type="predicted"/>
<feature type="compositionally biased region" description="Basic and acidic residues" evidence="10">
    <location>
        <begin position="32"/>
        <end position="47"/>
    </location>
</feature>
<dbReference type="PANTHER" id="PTHR12688:SF0">
    <property type="entry name" value="DYNEIN LIGHT INTERMEDIATE CHAIN"/>
    <property type="match status" value="1"/>
</dbReference>
<dbReference type="Proteomes" id="UP000030640">
    <property type="component" value="Unassembled WGS sequence"/>
</dbReference>
<evidence type="ECO:0000313" key="12">
    <source>
        <dbReference type="Proteomes" id="UP000030640"/>
    </source>
</evidence>
<feature type="compositionally biased region" description="Polar residues" evidence="10">
    <location>
        <begin position="282"/>
        <end position="293"/>
    </location>
</feature>
<dbReference type="InterPro" id="IPR022780">
    <property type="entry name" value="Dynein_light_int_chain"/>
</dbReference>
<dbReference type="PANTHER" id="PTHR12688">
    <property type="entry name" value="DYNEIN LIGHT INTERMEDIATE CHAIN"/>
    <property type="match status" value="1"/>
</dbReference>
<evidence type="ECO:0000256" key="5">
    <source>
        <dbReference type="ARBA" id="ARBA00022741"/>
    </source>
</evidence>
<feature type="compositionally biased region" description="Polar residues" evidence="10">
    <location>
        <begin position="7"/>
        <end position="22"/>
    </location>
</feature>
<accession>W7A9E1</accession>
<keyword evidence="4" id="KW-0493">Microtubule</keyword>
<keyword evidence="9" id="KW-0206">Cytoskeleton</keyword>
<dbReference type="RefSeq" id="XP_008815325.1">
    <property type="nucleotide sequence ID" value="XM_008817103.1"/>
</dbReference>
<keyword evidence="3" id="KW-0963">Cytoplasm</keyword>
<protein>
    <recommendedName>
        <fullName evidence="13">Dynein light intermediate chain 2, cytosolic</fullName>
    </recommendedName>
</protein>
<feature type="compositionally biased region" description="Basic and acidic residues" evidence="10">
    <location>
        <begin position="860"/>
        <end position="870"/>
    </location>
</feature>
<dbReference type="GO" id="GO:0007018">
    <property type="term" value="P:microtubule-based movement"/>
    <property type="evidence" value="ECO:0007669"/>
    <property type="project" value="InterPro"/>
</dbReference>
<keyword evidence="12" id="KW-1185">Reference proteome</keyword>
<feature type="compositionally biased region" description="Basic and acidic residues" evidence="10">
    <location>
        <begin position="775"/>
        <end position="789"/>
    </location>
</feature>
<evidence type="ECO:0000256" key="1">
    <source>
        <dbReference type="ARBA" id="ARBA00004245"/>
    </source>
</evidence>
<feature type="compositionally biased region" description="Basic and acidic residues" evidence="10">
    <location>
        <begin position="100"/>
        <end position="117"/>
    </location>
</feature>
<dbReference type="GO" id="GO:0005868">
    <property type="term" value="C:cytoplasmic dynein complex"/>
    <property type="evidence" value="ECO:0007669"/>
    <property type="project" value="InterPro"/>
</dbReference>
<feature type="compositionally biased region" description="Basic and acidic residues" evidence="10">
    <location>
        <begin position="80"/>
        <end position="91"/>
    </location>
</feature>
<gene>
    <name evidence="11" type="ORF">C922_01500</name>
</gene>
<dbReference type="GO" id="GO:0005813">
    <property type="term" value="C:centrosome"/>
    <property type="evidence" value="ECO:0007669"/>
    <property type="project" value="TreeGrafter"/>
</dbReference>
<dbReference type="GO" id="GO:0005874">
    <property type="term" value="C:microtubule"/>
    <property type="evidence" value="ECO:0007669"/>
    <property type="project" value="UniProtKB-KW"/>
</dbReference>
<evidence type="ECO:0000256" key="3">
    <source>
        <dbReference type="ARBA" id="ARBA00022490"/>
    </source>
</evidence>